<dbReference type="PANTHER" id="PTHR21071:SF4">
    <property type="entry name" value="UDP-N-ACETYLENOLPYRUVOYLGLUCOSAMINE REDUCTASE"/>
    <property type="match status" value="1"/>
</dbReference>
<reference evidence="19" key="1">
    <citation type="submission" date="2015-07" db="EMBL/GenBank/DDBJ databases">
        <title>Draft genome sequence of Acetobacterium bakii DSM 8293, a potential psychrophilic chemical producer through syngas fermentation.</title>
        <authorList>
            <person name="Song Y."/>
            <person name="Hwang S."/>
            <person name="Cho B.-K."/>
        </authorList>
    </citation>
    <scope>NUCLEOTIDE SEQUENCE [LARGE SCALE GENOMIC DNA]</scope>
    <source>
        <strain evidence="19">DSM 8239</strain>
    </source>
</reference>
<dbReference type="GO" id="GO:0008762">
    <property type="term" value="F:UDP-N-acetylmuramate dehydrogenase activity"/>
    <property type="evidence" value="ECO:0007669"/>
    <property type="project" value="UniProtKB-UniRule"/>
</dbReference>
<dbReference type="GO" id="GO:0008360">
    <property type="term" value="P:regulation of cell shape"/>
    <property type="evidence" value="ECO:0007669"/>
    <property type="project" value="UniProtKB-KW"/>
</dbReference>
<evidence type="ECO:0000256" key="5">
    <source>
        <dbReference type="ARBA" id="ARBA00022490"/>
    </source>
</evidence>
<dbReference type="InterPro" id="IPR036635">
    <property type="entry name" value="MurB_C_sf"/>
</dbReference>
<dbReference type="HAMAP" id="MF_00037">
    <property type="entry name" value="MurB"/>
    <property type="match status" value="1"/>
</dbReference>
<evidence type="ECO:0000256" key="1">
    <source>
        <dbReference type="ARBA" id="ARBA00001974"/>
    </source>
</evidence>
<evidence type="ECO:0000256" key="4">
    <source>
        <dbReference type="ARBA" id="ARBA00004752"/>
    </source>
</evidence>
<evidence type="ECO:0000256" key="13">
    <source>
        <dbReference type="ARBA" id="ARBA00023306"/>
    </source>
</evidence>
<gene>
    <name evidence="16 18" type="primary">murB</name>
    <name evidence="18" type="ORF">AKG39_06205</name>
</gene>
<dbReference type="SUPFAM" id="SSF56194">
    <property type="entry name" value="Uridine diphospho-N-Acetylenolpyruvylglucosamine reductase, MurB, C-terminal domain"/>
    <property type="match status" value="1"/>
</dbReference>
<dbReference type="InterPro" id="IPR016166">
    <property type="entry name" value="FAD-bd_PCMH"/>
</dbReference>
<evidence type="ECO:0000256" key="2">
    <source>
        <dbReference type="ARBA" id="ARBA00003921"/>
    </source>
</evidence>
<evidence type="ECO:0000256" key="7">
    <source>
        <dbReference type="ARBA" id="ARBA00022630"/>
    </source>
</evidence>
<dbReference type="Gene3D" id="3.30.465.10">
    <property type="match status" value="1"/>
</dbReference>
<feature type="domain" description="FAD-binding PCMH-type" evidence="17">
    <location>
        <begin position="30"/>
        <end position="195"/>
    </location>
</feature>
<evidence type="ECO:0000256" key="16">
    <source>
        <dbReference type="HAMAP-Rule" id="MF_00037"/>
    </source>
</evidence>
<keyword evidence="9 16" id="KW-0521">NADP</keyword>
<keyword evidence="12 16" id="KW-0560">Oxidoreductase</keyword>
<dbReference type="PANTHER" id="PTHR21071">
    <property type="entry name" value="UDP-N-ACETYLENOLPYRUVOYLGLUCOSAMINE REDUCTASE"/>
    <property type="match status" value="1"/>
</dbReference>
<evidence type="ECO:0000256" key="15">
    <source>
        <dbReference type="ARBA" id="ARBA00048914"/>
    </source>
</evidence>
<dbReference type="OrthoDB" id="9804753at2"/>
<dbReference type="GO" id="GO:0009252">
    <property type="term" value="P:peptidoglycan biosynthetic process"/>
    <property type="evidence" value="ECO:0007669"/>
    <property type="project" value="UniProtKB-UniRule"/>
</dbReference>
<dbReference type="Gene3D" id="3.90.78.10">
    <property type="entry name" value="UDP-N-acetylenolpyruvoylglucosamine reductase, C-terminal domain"/>
    <property type="match status" value="1"/>
</dbReference>
<dbReference type="InterPro" id="IPR016169">
    <property type="entry name" value="FAD-bd_PCMH_sub2"/>
</dbReference>
<dbReference type="Gene3D" id="3.30.43.10">
    <property type="entry name" value="Uridine Diphospho-n-acetylenolpyruvylglucosamine Reductase, domain 2"/>
    <property type="match status" value="1"/>
</dbReference>
<evidence type="ECO:0000313" key="19">
    <source>
        <dbReference type="Proteomes" id="UP000036873"/>
    </source>
</evidence>
<keyword evidence="11 16" id="KW-0573">Peptidoglycan synthesis</keyword>
<accession>A0A0L6U1X5</accession>
<evidence type="ECO:0000256" key="12">
    <source>
        <dbReference type="ARBA" id="ARBA00023002"/>
    </source>
</evidence>
<keyword evidence="7 16" id="KW-0285">Flavoprotein</keyword>
<keyword evidence="5 16" id="KW-0963">Cytoplasm</keyword>
<evidence type="ECO:0000256" key="3">
    <source>
        <dbReference type="ARBA" id="ARBA00004496"/>
    </source>
</evidence>
<keyword evidence="8 16" id="KW-0274">FAD</keyword>
<keyword evidence="10 16" id="KW-0133">Cell shape</keyword>
<evidence type="ECO:0000256" key="8">
    <source>
        <dbReference type="ARBA" id="ARBA00022827"/>
    </source>
</evidence>
<organism evidence="18 19">
    <name type="scientific">Acetobacterium bakii</name>
    <dbReference type="NCBI Taxonomy" id="52689"/>
    <lineage>
        <taxon>Bacteria</taxon>
        <taxon>Bacillati</taxon>
        <taxon>Bacillota</taxon>
        <taxon>Clostridia</taxon>
        <taxon>Eubacteriales</taxon>
        <taxon>Eubacteriaceae</taxon>
        <taxon>Acetobacterium</taxon>
    </lineage>
</organism>
<comment type="cofactor">
    <cofactor evidence="1 16">
        <name>FAD</name>
        <dbReference type="ChEBI" id="CHEBI:57692"/>
    </cofactor>
</comment>
<evidence type="ECO:0000256" key="10">
    <source>
        <dbReference type="ARBA" id="ARBA00022960"/>
    </source>
</evidence>
<dbReference type="Pfam" id="PF02873">
    <property type="entry name" value="MurB_C"/>
    <property type="match status" value="1"/>
</dbReference>
<dbReference type="GO" id="GO:0071949">
    <property type="term" value="F:FAD binding"/>
    <property type="evidence" value="ECO:0007669"/>
    <property type="project" value="InterPro"/>
</dbReference>
<comment type="similarity">
    <text evidence="16">Belongs to the MurB family.</text>
</comment>
<keyword evidence="14 16" id="KW-0961">Cell wall biogenesis/degradation</keyword>
<dbReference type="GO" id="GO:0005829">
    <property type="term" value="C:cytosol"/>
    <property type="evidence" value="ECO:0007669"/>
    <property type="project" value="TreeGrafter"/>
</dbReference>
<dbReference type="RefSeq" id="WP_050739510.1">
    <property type="nucleotide sequence ID" value="NZ_LGYO01000012.1"/>
</dbReference>
<name>A0A0L6U1X5_9FIRM</name>
<comment type="function">
    <text evidence="2 16">Cell wall formation.</text>
</comment>
<evidence type="ECO:0000256" key="9">
    <source>
        <dbReference type="ARBA" id="ARBA00022857"/>
    </source>
</evidence>
<comment type="subcellular location">
    <subcellularLocation>
        <location evidence="3 16">Cytoplasm</location>
    </subcellularLocation>
</comment>
<sequence length="301" mass="32459">MKKLIENLNAVMAAENIKRNEPMKDHTSFRVGGPADLFLKPQTRAELGKALAICRASGKPLYIMGNGSNLLVRDGGYRGIIIQTKALNKVTIEGETLIAEPGISLKDLANIALEAKLTGLEFASGIPGSLGGGVTMNAGAYDGEMKNIIRSIEVITEDGSFKTIPVEACDFGYRKSILQQHPWVLVGVTIDLARGDYQKIKEKMLEFNTQRRNKQPLEYPSAGSTFRRPPGYYAGKLVQDAGFGGYTLGGAMVSEKHSGFVINKNNATAADILNLIAAIQAGVKEKFGVDLQTEVIVIGED</sequence>
<proteinExistence type="inferred from homology"/>
<evidence type="ECO:0000256" key="6">
    <source>
        <dbReference type="ARBA" id="ARBA00022618"/>
    </source>
</evidence>
<keyword evidence="6 16" id="KW-0132">Cell division</keyword>
<feature type="active site" description="Proton donor" evidence="16">
    <location>
        <position position="224"/>
    </location>
</feature>
<dbReference type="InterPro" id="IPR006094">
    <property type="entry name" value="Oxid_FAD_bind_N"/>
</dbReference>
<dbReference type="InterPro" id="IPR011601">
    <property type="entry name" value="MurB_C"/>
</dbReference>
<dbReference type="NCBIfam" id="NF010480">
    <property type="entry name" value="PRK13905.1"/>
    <property type="match status" value="1"/>
</dbReference>
<dbReference type="InterPro" id="IPR016167">
    <property type="entry name" value="FAD-bd_PCMH_sub1"/>
</dbReference>
<dbReference type="InterPro" id="IPR036318">
    <property type="entry name" value="FAD-bd_PCMH-like_sf"/>
</dbReference>
<evidence type="ECO:0000259" key="17">
    <source>
        <dbReference type="PROSITE" id="PS51387"/>
    </source>
</evidence>
<dbReference type="PATRIC" id="fig|52689.4.peg.337"/>
<evidence type="ECO:0000313" key="18">
    <source>
        <dbReference type="EMBL" id="KNZ42513.1"/>
    </source>
</evidence>
<dbReference type="InterPro" id="IPR003170">
    <property type="entry name" value="MurB"/>
</dbReference>
<protein>
    <recommendedName>
        <fullName evidence="16">UDP-N-acetylenolpyruvoylglucosamine reductase</fullName>
        <ecNumber evidence="16">1.3.1.98</ecNumber>
    </recommendedName>
    <alternativeName>
        <fullName evidence="16">UDP-N-acetylmuramate dehydrogenase</fullName>
    </alternativeName>
</protein>
<dbReference type="SUPFAM" id="SSF56176">
    <property type="entry name" value="FAD-binding/transporter-associated domain-like"/>
    <property type="match status" value="1"/>
</dbReference>
<comment type="caution">
    <text evidence="18">The sequence shown here is derived from an EMBL/GenBank/DDBJ whole genome shotgun (WGS) entry which is preliminary data.</text>
</comment>
<keyword evidence="19" id="KW-1185">Reference proteome</keyword>
<dbReference type="EMBL" id="LGYO01000012">
    <property type="protein sequence ID" value="KNZ42513.1"/>
    <property type="molecule type" value="Genomic_DNA"/>
</dbReference>
<dbReference type="GO" id="GO:0071555">
    <property type="term" value="P:cell wall organization"/>
    <property type="evidence" value="ECO:0007669"/>
    <property type="project" value="UniProtKB-KW"/>
</dbReference>
<dbReference type="Proteomes" id="UP000036873">
    <property type="component" value="Unassembled WGS sequence"/>
</dbReference>
<dbReference type="Pfam" id="PF01565">
    <property type="entry name" value="FAD_binding_4"/>
    <property type="match status" value="1"/>
</dbReference>
<dbReference type="GO" id="GO:0051301">
    <property type="term" value="P:cell division"/>
    <property type="evidence" value="ECO:0007669"/>
    <property type="project" value="UniProtKB-KW"/>
</dbReference>
<dbReference type="AlphaFoldDB" id="A0A0L6U1X5"/>
<evidence type="ECO:0000256" key="11">
    <source>
        <dbReference type="ARBA" id="ARBA00022984"/>
    </source>
</evidence>
<feature type="active site" evidence="16">
    <location>
        <position position="174"/>
    </location>
</feature>
<comment type="catalytic activity">
    <reaction evidence="15 16">
        <text>UDP-N-acetyl-alpha-D-muramate + NADP(+) = UDP-N-acetyl-3-O-(1-carboxyvinyl)-alpha-D-glucosamine + NADPH + H(+)</text>
        <dbReference type="Rhea" id="RHEA:12248"/>
        <dbReference type="ChEBI" id="CHEBI:15378"/>
        <dbReference type="ChEBI" id="CHEBI:57783"/>
        <dbReference type="ChEBI" id="CHEBI:58349"/>
        <dbReference type="ChEBI" id="CHEBI:68483"/>
        <dbReference type="ChEBI" id="CHEBI:70757"/>
        <dbReference type="EC" id="1.3.1.98"/>
    </reaction>
</comment>
<dbReference type="UniPathway" id="UPA00219"/>
<feature type="active site" evidence="16">
    <location>
        <position position="294"/>
    </location>
</feature>
<evidence type="ECO:0000256" key="14">
    <source>
        <dbReference type="ARBA" id="ARBA00023316"/>
    </source>
</evidence>
<dbReference type="STRING" id="52689.AKG39_06205"/>
<dbReference type="NCBIfam" id="TIGR00179">
    <property type="entry name" value="murB"/>
    <property type="match status" value="1"/>
</dbReference>
<comment type="pathway">
    <text evidence="4 16">Cell wall biogenesis; peptidoglycan biosynthesis.</text>
</comment>
<dbReference type="EC" id="1.3.1.98" evidence="16"/>
<keyword evidence="13 16" id="KW-0131">Cell cycle</keyword>
<dbReference type="PROSITE" id="PS51387">
    <property type="entry name" value="FAD_PCMH"/>
    <property type="match status" value="1"/>
</dbReference>